<dbReference type="Proteomes" id="UP000619376">
    <property type="component" value="Unassembled WGS sequence"/>
</dbReference>
<dbReference type="AlphaFoldDB" id="A0A7W8KE92"/>
<name>A0A7W8KE92_9DEIO</name>
<dbReference type="EMBL" id="JACHFK010000004">
    <property type="protein sequence ID" value="MBB5376572.1"/>
    <property type="molecule type" value="Genomic_DNA"/>
</dbReference>
<reference evidence="5" key="2">
    <citation type="journal article" date="2019" name="Int. J. Syst. Evol. Microbiol.">
        <title>The Global Catalogue of Microorganisms (GCM) 10K type strain sequencing project: providing services to taxonomists for standard genome sequencing and annotation.</title>
        <authorList>
            <consortium name="The Broad Institute Genomics Platform"/>
            <consortium name="The Broad Institute Genome Sequencing Center for Infectious Disease"/>
            <person name="Wu L."/>
            <person name="Ma J."/>
        </authorList>
    </citation>
    <scope>NUCLEOTIDE SEQUENCE [LARGE SCALE GENOMIC DNA]</scope>
    <source>
        <strain evidence="5">CGMCC 1.18437</strain>
    </source>
</reference>
<reference evidence="2" key="4">
    <citation type="submission" date="2024-05" db="EMBL/GenBank/DDBJ databases">
        <authorList>
            <person name="Sun Q."/>
            <person name="Zhou Y."/>
        </authorList>
    </citation>
    <scope>NUCLEOTIDE SEQUENCE</scope>
    <source>
        <strain evidence="2">CGMCC 1.18437</strain>
    </source>
</reference>
<comment type="caution">
    <text evidence="3">The sequence shown here is derived from an EMBL/GenBank/DDBJ whole genome shotgun (WGS) entry which is preliminary data.</text>
</comment>
<evidence type="ECO:0000256" key="1">
    <source>
        <dbReference type="SAM" id="MobiDB-lite"/>
    </source>
</evidence>
<gene>
    <name evidence="2" type="ORF">GCM10017781_19290</name>
    <name evidence="3" type="ORF">HNQ07_002036</name>
</gene>
<protein>
    <submittedName>
        <fullName evidence="3">Uncharacterized protein</fullName>
    </submittedName>
</protein>
<evidence type="ECO:0000313" key="4">
    <source>
        <dbReference type="Proteomes" id="UP000539473"/>
    </source>
</evidence>
<reference evidence="2" key="1">
    <citation type="journal article" date="2014" name="Int. J. Syst. Evol. Microbiol.">
        <title>Complete genome of a new Firmicutes species belonging to the dominant human colonic microbiota ('Ruminococcus bicirculans') reveals two chromosomes and a selective capacity to utilize plant glucans.</title>
        <authorList>
            <consortium name="NISC Comparative Sequencing Program"/>
            <person name="Wegmann U."/>
            <person name="Louis P."/>
            <person name="Goesmann A."/>
            <person name="Henrissat B."/>
            <person name="Duncan S.H."/>
            <person name="Flint H.J."/>
        </authorList>
    </citation>
    <scope>NUCLEOTIDE SEQUENCE</scope>
    <source>
        <strain evidence="2">CGMCC 1.18437</strain>
    </source>
</reference>
<reference evidence="3 4" key="3">
    <citation type="submission" date="2020-08" db="EMBL/GenBank/DDBJ databases">
        <title>Genomic Encyclopedia of Type Strains, Phase IV (KMG-IV): sequencing the most valuable type-strain genomes for metagenomic binning, comparative biology and taxonomic classification.</title>
        <authorList>
            <person name="Goeker M."/>
        </authorList>
    </citation>
    <scope>NUCLEOTIDE SEQUENCE [LARGE SCALE GENOMIC DNA]</scope>
    <source>
        <strain evidence="3 4">DSM 27521</strain>
    </source>
</reference>
<organism evidence="3 4">
    <name type="scientific">Deinococcus metalli</name>
    <dbReference type="NCBI Taxonomy" id="1141878"/>
    <lineage>
        <taxon>Bacteria</taxon>
        <taxon>Thermotogati</taxon>
        <taxon>Deinococcota</taxon>
        <taxon>Deinococci</taxon>
        <taxon>Deinococcales</taxon>
        <taxon>Deinococcaceae</taxon>
        <taxon>Deinococcus</taxon>
    </lineage>
</organism>
<dbReference type="EMBL" id="BNAJ01000004">
    <property type="protein sequence ID" value="GHF43047.1"/>
    <property type="molecule type" value="Genomic_DNA"/>
</dbReference>
<evidence type="ECO:0000313" key="3">
    <source>
        <dbReference type="EMBL" id="MBB5376572.1"/>
    </source>
</evidence>
<evidence type="ECO:0000313" key="5">
    <source>
        <dbReference type="Proteomes" id="UP000619376"/>
    </source>
</evidence>
<feature type="region of interest" description="Disordered" evidence="1">
    <location>
        <begin position="1"/>
        <end position="54"/>
    </location>
</feature>
<dbReference type="Proteomes" id="UP000539473">
    <property type="component" value="Unassembled WGS sequence"/>
</dbReference>
<dbReference type="RefSeq" id="WP_184111284.1">
    <property type="nucleotide sequence ID" value="NZ_BNAJ01000004.1"/>
</dbReference>
<evidence type="ECO:0000313" key="2">
    <source>
        <dbReference type="EMBL" id="GHF43047.1"/>
    </source>
</evidence>
<accession>A0A7W8KE92</accession>
<keyword evidence="5" id="KW-1185">Reference proteome</keyword>
<sequence>MTQPPQAPQSGVVPSDHQPDKTPAPETPTTDTPEQTPRPEHHGRPSDDSDPGHS</sequence>
<feature type="compositionally biased region" description="Basic and acidic residues" evidence="1">
    <location>
        <begin position="37"/>
        <end position="54"/>
    </location>
</feature>
<proteinExistence type="predicted"/>